<dbReference type="Gene3D" id="2.30.29.30">
    <property type="entry name" value="Pleckstrin-homology domain (PH domain)/Phosphotyrosine-binding domain (PTB)"/>
    <property type="match status" value="1"/>
</dbReference>
<evidence type="ECO:0000313" key="2">
    <source>
        <dbReference type="EMBL" id="CCE90606.1"/>
    </source>
</evidence>
<feature type="region of interest" description="Disordered" evidence="1">
    <location>
        <begin position="560"/>
        <end position="621"/>
    </location>
</feature>
<dbReference type="InParanoid" id="G8ZPR2"/>
<feature type="compositionally biased region" description="Polar residues" evidence="1">
    <location>
        <begin position="369"/>
        <end position="384"/>
    </location>
</feature>
<dbReference type="eggNOG" id="ENOG502QUAB">
    <property type="taxonomic scope" value="Eukaryota"/>
</dbReference>
<feature type="compositionally biased region" description="Polar residues" evidence="1">
    <location>
        <begin position="402"/>
        <end position="412"/>
    </location>
</feature>
<dbReference type="Proteomes" id="UP000005627">
    <property type="component" value="Chromosome 2"/>
</dbReference>
<keyword evidence="3" id="KW-1185">Reference proteome</keyword>
<dbReference type="KEGG" id="tdl:TDEL_0B04770"/>
<evidence type="ECO:0000256" key="1">
    <source>
        <dbReference type="SAM" id="MobiDB-lite"/>
    </source>
</evidence>
<feature type="compositionally biased region" description="Acidic residues" evidence="1">
    <location>
        <begin position="580"/>
        <end position="599"/>
    </location>
</feature>
<accession>G8ZPR2</accession>
<dbReference type="OrthoDB" id="5865767at2759"/>
<dbReference type="RefSeq" id="XP_003679817.1">
    <property type="nucleotide sequence ID" value="XM_003679769.1"/>
</dbReference>
<organism evidence="2 3">
    <name type="scientific">Torulaspora delbrueckii</name>
    <name type="common">Yeast</name>
    <name type="synonym">Candida colliculosa</name>
    <dbReference type="NCBI Taxonomy" id="4950"/>
    <lineage>
        <taxon>Eukaryota</taxon>
        <taxon>Fungi</taxon>
        <taxon>Dikarya</taxon>
        <taxon>Ascomycota</taxon>
        <taxon>Saccharomycotina</taxon>
        <taxon>Saccharomycetes</taxon>
        <taxon>Saccharomycetales</taxon>
        <taxon>Saccharomycetaceae</taxon>
        <taxon>Torulaspora</taxon>
    </lineage>
</organism>
<dbReference type="PANTHER" id="PTHR37283:SF1">
    <property type="entry name" value="PH DOMAIN-CONTAINING PROTEIN YHR131C"/>
    <property type="match status" value="1"/>
</dbReference>
<evidence type="ECO:0000313" key="3">
    <source>
        <dbReference type="Proteomes" id="UP000005627"/>
    </source>
</evidence>
<dbReference type="GeneID" id="11504764"/>
<dbReference type="PANTHER" id="PTHR37283">
    <property type="entry name" value="PH DOMAIN-CONTAINING PROTEIN YHR131C"/>
    <property type="match status" value="1"/>
</dbReference>
<feature type="compositionally biased region" description="Basic and acidic residues" evidence="1">
    <location>
        <begin position="356"/>
        <end position="367"/>
    </location>
</feature>
<gene>
    <name evidence="2" type="primary">TDEL0B04770</name>
    <name evidence="2" type="ORF">TDEL_0B04770</name>
</gene>
<feature type="compositionally biased region" description="Basic and acidic residues" evidence="1">
    <location>
        <begin position="323"/>
        <end position="332"/>
    </location>
</feature>
<name>G8ZPR2_TORDE</name>
<feature type="region of interest" description="Disordered" evidence="1">
    <location>
        <begin position="316"/>
        <end position="416"/>
    </location>
</feature>
<dbReference type="InterPro" id="IPR011993">
    <property type="entry name" value="PH-like_dom_sf"/>
</dbReference>
<sequence length="759" mass="86410">MSLPSACLQVHDRARSNEFDRLKSRGSSSSISMGEELTTSSNNSESGTDYQHQQPIRNSGLKIPAKLEEDPKGNKSDEPKFLDEGNALFQYIDPQPANPPKYATINPNRRIRFPIYECIERCPRDAVPPKYSPAVDSFTVISMKVEWLSPYEASPSRQWKNYIMEINSTQLNFYRIDDSLTAGIKNYYNGDQKVTSSHSHHSHLFSLSSRSTYQFNKADQERISMSINKNRKKYLTNDRIVKTYSLQCAKLGIPTDYTKKTFVLRMRCESEQFLLNFSHVDDMIMSTMYLQMGICVSLDLDLRELPTYRVVPRRRRRRRRKNRDGFFSDSHSRSNSISRLHINGTPPPSGHGRVKTPKEEHSAEKMKTTRSLTSCILNMHSRSPSAGRESKTRTRSTPSSRKGSVTEETTGSPGLKSKLRGLFKNRRTVSTRQITLEKFQSQTRGLNSVLEDAEEEDPGIVRTKSLPAKELPNNTILPSPALNADRSISRNLPPDMNLMKSHASAFTNDQKNNFLPMTPEEELISPGMTSLDSYPVQRYNTHTQREIDEFRAVVREHAEDAHVVENENETMGCLDMGALEADDDDDDEEEEGEDDDDDASGTGRTGSRSDPPRSVYADEGIFHDSDDDYVYTMERRIGYRNRASSTTSALSNTPYGSDEVKWNPPIKEMSRRRYIRDSLRCIKPLSEGHRWIGKVVVHPTRPPLFETNNPPITVGVTLPDTRLSRGRYTPSQDYFYGEVEYKQTKNHYLKVLIAGPAGF</sequence>
<proteinExistence type="predicted"/>
<dbReference type="STRING" id="1076872.G8ZPR2"/>
<dbReference type="HOGENOM" id="CLU_012105_0_0_1"/>
<dbReference type="FunCoup" id="G8ZPR2">
    <property type="interactions" value="42"/>
</dbReference>
<dbReference type="EMBL" id="HE616743">
    <property type="protein sequence ID" value="CCE90606.1"/>
    <property type="molecule type" value="Genomic_DNA"/>
</dbReference>
<feature type="region of interest" description="Disordered" evidence="1">
    <location>
        <begin position="13"/>
        <end position="80"/>
    </location>
</feature>
<evidence type="ECO:0008006" key="4">
    <source>
        <dbReference type="Google" id="ProtNLM"/>
    </source>
</evidence>
<feature type="compositionally biased region" description="Low complexity" evidence="1">
    <location>
        <begin position="333"/>
        <end position="343"/>
    </location>
</feature>
<feature type="compositionally biased region" description="Basic and acidic residues" evidence="1">
    <location>
        <begin position="13"/>
        <end position="23"/>
    </location>
</feature>
<feature type="compositionally biased region" description="Basic and acidic residues" evidence="1">
    <location>
        <begin position="65"/>
        <end position="80"/>
    </location>
</feature>
<dbReference type="AlphaFoldDB" id="G8ZPR2"/>
<reference evidence="2 3" key="1">
    <citation type="journal article" date="2011" name="Proc. Natl. Acad. Sci. U.S.A.">
        <title>Evolutionary erosion of yeast sex chromosomes by mating-type switching accidents.</title>
        <authorList>
            <person name="Gordon J.L."/>
            <person name="Armisen D."/>
            <person name="Proux-Wera E."/>
            <person name="Oheigeartaigh S.S."/>
            <person name="Byrne K.P."/>
            <person name="Wolfe K.H."/>
        </authorList>
    </citation>
    <scope>NUCLEOTIDE SEQUENCE [LARGE SCALE GENOMIC DNA]</scope>
    <source>
        <strain evidence="3">ATCC 10662 / CBS 1146 / NBRC 0425 / NCYC 2629 / NRRL Y-866</strain>
    </source>
</reference>
<feature type="compositionally biased region" description="Low complexity" evidence="1">
    <location>
        <begin position="25"/>
        <end position="48"/>
    </location>
</feature>
<protein>
    <recommendedName>
        <fullName evidence="4">PH domain-containing protein</fullName>
    </recommendedName>
</protein>